<dbReference type="RefSeq" id="WP_199393316.1">
    <property type="nucleotide sequence ID" value="NZ_JAEMHK010000001.1"/>
</dbReference>
<evidence type="ECO:0000256" key="2">
    <source>
        <dbReference type="ARBA" id="ARBA00023157"/>
    </source>
</evidence>
<dbReference type="InterPro" id="IPR013320">
    <property type="entry name" value="ConA-like_dom_sf"/>
</dbReference>
<name>A0ABS0YLK3_9BACT</name>
<dbReference type="InterPro" id="IPR006558">
    <property type="entry name" value="LamG-like"/>
</dbReference>
<dbReference type="Gene3D" id="2.60.40.1220">
    <property type="match status" value="1"/>
</dbReference>
<keyword evidence="2" id="KW-1015">Disulfide bond</keyword>
<dbReference type="InterPro" id="IPR058094">
    <property type="entry name" value="Ig-like_OmpL47-like"/>
</dbReference>
<evidence type="ECO:0000256" key="1">
    <source>
        <dbReference type="ARBA" id="ARBA00022729"/>
    </source>
</evidence>
<gene>
    <name evidence="5" type="ORF">JFN90_01420</name>
</gene>
<dbReference type="SMART" id="SM00560">
    <property type="entry name" value="LamGL"/>
    <property type="match status" value="1"/>
</dbReference>
<evidence type="ECO:0000259" key="4">
    <source>
        <dbReference type="SMART" id="SM00560"/>
    </source>
</evidence>
<comment type="caution">
    <text evidence="5">The sequence shown here is derived from an EMBL/GenBank/DDBJ whole genome shotgun (WGS) entry which is preliminary data.</text>
</comment>
<evidence type="ECO:0000256" key="3">
    <source>
        <dbReference type="SAM" id="SignalP"/>
    </source>
</evidence>
<dbReference type="Gene3D" id="2.60.120.200">
    <property type="match status" value="1"/>
</dbReference>
<evidence type="ECO:0000313" key="5">
    <source>
        <dbReference type="EMBL" id="MBJ6798789.1"/>
    </source>
</evidence>
<sequence>MKTVIGLIAGITMLPALFAPCSALAATDTTPPSTQAVVSGTLGSDGWYKTSVTVTLTATDGVGGSGVAKTEYSLDNATWQTYSGALLLATDGARNLYYRSVDAVGNVEPAKLQPVKINQSGLVGNWRLDGDYKDSSVVGSNGTAVNGAAFNANAKVGTQAGSFDGIDDYVTIPHSDTLNPLGSQTIAFWVYFNSLPNAYKDIIQKGIGSGKTQYYIRTNSAGGLDFWLRGTARDYAFTPSTTPFTSYASLGITAASWHHVAFVVNDNTRTAYVYVDGVQRASSAGTPVTAVQNTSPLTIGGFSWDGYFNGLIDDVSIYNRALSDTEIKEYYRNYVVHSPTVNPVASPTAMAVITLSGTKPADSAVVVNGNTIVPLDGATSWTGNYTPAQGTNSISVTARDSENRDSLPAALSVFVDAVPPQVTATVPSANATLAAPPAVVAFTFADQLSPLDMAASLSAAEVTNAAGYKVSGTWSSTVSGGTGSAVFTPASSLRDGTYRAAIRPVDALGNGSTYVFSFTVDTTPPAVPGINPVGTVTNTKVRTVTGTRSSDSASVIVGCATAAVGPVSYPTATTWNAYVSGLGEGGNTITAYAVDAAGNASAAAEAIITVDTTPPAVYAAPAGGVYNSARTIVLTASEPGVIRYTTDGSAPGAGSAIYSAPVAIPESATLRYFAVDAAGNAGEILTERYVIDATPPTLAVSTLSDGAFTNNEVLNISGTVTDNTGVGGLVINDTAVPVNPDGSFSHAFRLNAGLNTIRIVAEDMVGNRATETRGVILDQSAPVIIVAMPADNSKTGTPLMQVTGKVDKTAAVTVKKKDVVQNAVMDGGGFISAVALDPGFNTIEITATDLAGNQSSLKRTAVFEDQAPSLAVTEPNQDIRTNEGRLVVRGTGRDDLTAVAVTVQVDNDVYTPALVDGAFEQVVNLTGEKTYGIVVTATNEVGRSVSVQRNVIYDVTPPLLGVDEVASPTTQSGITLTGTREAGIQVAVTCATATVGEITYPSATTWQVAVSNLQEGKNAITAASVDAAGNAVTVTKTVVLATRPPEITLLVTPDVIWPPNGKRVPVTIKGGVEVFGPAVKSVSISLSDEYGKYNYRNLSFGSTVMVEASRKGNDRDGRKYTISVVVTDAAGKKIAKTATVTVPASQGK</sequence>
<dbReference type="InterPro" id="IPR044016">
    <property type="entry name" value="Big_13"/>
</dbReference>
<organism evidence="5 6">
    <name type="scientific">Geomonas propionica</name>
    <dbReference type="NCBI Taxonomy" id="2798582"/>
    <lineage>
        <taxon>Bacteria</taxon>
        <taxon>Pseudomonadati</taxon>
        <taxon>Thermodesulfobacteriota</taxon>
        <taxon>Desulfuromonadia</taxon>
        <taxon>Geobacterales</taxon>
        <taxon>Geobacteraceae</taxon>
        <taxon>Geomonas</taxon>
    </lineage>
</organism>
<dbReference type="InterPro" id="IPR059177">
    <property type="entry name" value="GH29D-like_dom"/>
</dbReference>
<feature type="signal peptide" evidence="3">
    <location>
        <begin position="1"/>
        <end position="25"/>
    </location>
</feature>
<accession>A0ABS0YLK3</accession>
<dbReference type="EMBL" id="JAEMHK010000001">
    <property type="protein sequence ID" value="MBJ6798789.1"/>
    <property type="molecule type" value="Genomic_DNA"/>
</dbReference>
<dbReference type="Pfam" id="PF19077">
    <property type="entry name" value="Big_13"/>
    <property type="match status" value="1"/>
</dbReference>
<dbReference type="SUPFAM" id="SSF49899">
    <property type="entry name" value="Concanavalin A-like lectins/glucanases"/>
    <property type="match status" value="1"/>
</dbReference>
<evidence type="ECO:0000313" key="6">
    <source>
        <dbReference type="Proteomes" id="UP000641025"/>
    </source>
</evidence>
<dbReference type="Gene3D" id="2.60.40.10">
    <property type="entry name" value="Immunoglobulins"/>
    <property type="match status" value="4"/>
</dbReference>
<dbReference type="PANTHER" id="PTHR42535:SF2">
    <property type="entry name" value="CHROMOSOME UNDETERMINED SCAFFOLD_146, WHOLE GENOME SHOTGUN SEQUENCE"/>
    <property type="match status" value="1"/>
</dbReference>
<dbReference type="InterPro" id="IPR014755">
    <property type="entry name" value="Cu-Rt/internalin_Ig-like"/>
</dbReference>
<dbReference type="Gene3D" id="3.30.420.430">
    <property type="match status" value="1"/>
</dbReference>
<proteinExistence type="predicted"/>
<dbReference type="Proteomes" id="UP000641025">
    <property type="component" value="Unassembled WGS sequence"/>
</dbReference>
<reference evidence="5 6" key="1">
    <citation type="submission" date="2020-12" db="EMBL/GenBank/DDBJ databases">
        <title>Geomonas sp. Red259, isolated from paddy soil.</title>
        <authorList>
            <person name="Xu Z."/>
            <person name="Zhang Z."/>
            <person name="Masuda Y."/>
            <person name="Itoh H."/>
            <person name="Senoo K."/>
        </authorList>
    </citation>
    <scope>NUCLEOTIDE SEQUENCE [LARGE SCALE GENOMIC DNA]</scope>
    <source>
        <strain evidence="5 6">Red259</strain>
    </source>
</reference>
<dbReference type="PANTHER" id="PTHR42535">
    <property type="entry name" value="OOKINETE PROTEIN, PUTATIVE-RELATED"/>
    <property type="match status" value="1"/>
</dbReference>
<dbReference type="Pfam" id="PF09136">
    <property type="entry name" value="Glucodextran_B"/>
    <property type="match status" value="2"/>
</dbReference>
<feature type="chain" id="PRO_5046975652" evidence="3">
    <location>
        <begin position="26"/>
        <end position="1148"/>
    </location>
</feature>
<dbReference type="Pfam" id="PF13385">
    <property type="entry name" value="Laminin_G_3"/>
    <property type="match status" value="1"/>
</dbReference>
<dbReference type="Gene3D" id="3.30.1920.20">
    <property type="match status" value="1"/>
</dbReference>
<keyword evidence="1 3" id="KW-0732">Signal</keyword>
<dbReference type="NCBIfam" id="NF047446">
    <property type="entry name" value="barrel_OmpL47"/>
    <property type="match status" value="1"/>
</dbReference>
<feature type="domain" description="LamG-like jellyroll fold" evidence="4">
    <location>
        <begin position="182"/>
        <end position="325"/>
    </location>
</feature>
<protein>
    <submittedName>
        <fullName evidence="5">Chitobiase/beta-hexosaminidase C-terminal domain-containing protein</fullName>
    </submittedName>
</protein>
<keyword evidence="6" id="KW-1185">Reference proteome</keyword>
<dbReference type="Pfam" id="PF13290">
    <property type="entry name" value="CHB_HEX_C_1"/>
    <property type="match status" value="1"/>
</dbReference>
<dbReference type="InterPro" id="IPR013783">
    <property type="entry name" value="Ig-like_fold"/>
</dbReference>